<reference evidence="1 2" key="1">
    <citation type="submission" date="2017-05" db="EMBL/GenBank/DDBJ databases">
        <title>High clonality and local adaptation shapes Vibrionaceae linages within an endangered oasis.</title>
        <authorList>
            <person name="Vazquez-Rosas-Landa M."/>
        </authorList>
    </citation>
    <scope>NUCLEOTIDE SEQUENCE [LARGE SCALE GENOMIC DNA]</scope>
    <source>
        <strain evidence="1 2">P46_P4S1P180</strain>
    </source>
</reference>
<dbReference type="RefSeq" id="WP_161442188.1">
    <property type="nucleotide sequence ID" value="NZ_WXWW01000019.1"/>
</dbReference>
<protein>
    <submittedName>
        <fullName evidence="1">DUF3833 family protein</fullName>
    </submittedName>
</protein>
<sequence length="183" mass="20848">MHMYYTGLTYWVKVVALLMVLAISGCSASVEDHKYHRPELDLFSYFNGNITAWGMLQDRSGKQTRRFFVDIIGTVQGDTLTLKEDFVFDDGEKQQRVWTIQRRPDGVYTGTAGDVVGEATGKVSGNALNWQYTLRVPVGETTYDIAFDDWMFLQDDDRMFNVARMSKWGVHVGTVTLFFEKAG</sequence>
<dbReference type="Pfam" id="PF12915">
    <property type="entry name" value="DUF3833"/>
    <property type="match status" value="1"/>
</dbReference>
<evidence type="ECO:0000313" key="2">
    <source>
        <dbReference type="Proteomes" id="UP000465712"/>
    </source>
</evidence>
<evidence type="ECO:0000313" key="1">
    <source>
        <dbReference type="EMBL" id="NAW63771.1"/>
    </source>
</evidence>
<dbReference type="Proteomes" id="UP000465712">
    <property type="component" value="Unassembled WGS sequence"/>
</dbReference>
<comment type="caution">
    <text evidence="1">The sequence shown here is derived from an EMBL/GenBank/DDBJ whole genome shotgun (WGS) entry which is preliminary data.</text>
</comment>
<name>A0A7X4W7U1_9GAMM</name>
<gene>
    <name evidence="1" type="ORF">CAG72_00935</name>
</gene>
<dbReference type="AlphaFoldDB" id="A0A7X4W7U1"/>
<proteinExistence type="predicted"/>
<organism evidence="1 2">
    <name type="scientific">Photobacterium halotolerans</name>
    <dbReference type="NCBI Taxonomy" id="265726"/>
    <lineage>
        <taxon>Bacteria</taxon>
        <taxon>Pseudomonadati</taxon>
        <taxon>Pseudomonadota</taxon>
        <taxon>Gammaproteobacteria</taxon>
        <taxon>Vibrionales</taxon>
        <taxon>Vibrionaceae</taxon>
        <taxon>Photobacterium</taxon>
    </lineage>
</organism>
<dbReference type="InterPro" id="IPR024409">
    <property type="entry name" value="DUF3833"/>
</dbReference>
<dbReference type="EMBL" id="WXWW01000019">
    <property type="protein sequence ID" value="NAW63771.1"/>
    <property type="molecule type" value="Genomic_DNA"/>
</dbReference>
<accession>A0A7X4W7U1</accession>